<name>A0A328UIE3_9FIRM</name>
<dbReference type="AlphaFoldDB" id="A0A328UIE3"/>
<dbReference type="Gene3D" id="1.50.10.10">
    <property type="match status" value="1"/>
</dbReference>
<dbReference type="RefSeq" id="WP_112332454.1">
    <property type="nucleotide sequence ID" value="NZ_QLYR01000003.1"/>
</dbReference>
<reference evidence="1 2" key="1">
    <citation type="submission" date="2018-06" db="EMBL/GenBank/DDBJ databases">
        <title>Noncontiguous genome sequence of Ruminococcaceae bacterium ASD2818.</title>
        <authorList>
            <person name="Chaplin A.V."/>
            <person name="Sokolova S.R."/>
            <person name="Kochetkova T.O."/>
            <person name="Goltsov A.Y."/>
            <person name="Trofimov D.Y."/>
            <person name="Efimov B.A."/>
        </authorList>
    </citation>
    <scope>NUCLEOTIDE SEQUENCE [LARGE SCALE GENOMIC DNA]</scope>
    <source>
        <strain evidence="1 2">ASD2818</strain>
    </source>
</reference>
<evidence type="ECO:0008006" key="3">
    <source>
        <dbReference type="Google" id="ProtNLM"/>
    </source>
</evidence>
<proteinExistence type="predicted"/>
<organism evidence="1 2">
    <name type="scientific">Hydrogeniiclostridium mannosilyticum</name>
    <dbReference type="NCBI Taxonomy" id="2764322"/>
    <lineage>
        <taxon>Bacteria</taxon>
        <taxon>Bacillati</taxon>
        <taxon>Bacillota</taxon>
        <taxon>Clostridia</taxon>
        <taxon>Eubacteriales</taxon>
        <taxon>Acutalibacteraceae</taxon>
        <taxon>Hydrogeniiclostridium</taxon>
    </lineage>
</organism>
<dbReference type="GO" id="GO:0005975">
    <property type="term" value="P:carbohydrate metabolic process"/>
    <property type="evidence" value="ECO:0007669"/>
    <property type="project" value="InterPro"/>
</dbReference>
<sequence length="1109" mass="124705">MTNKESNPSYTNFDERACAFQQSIVFMRQDYPNMAVMAYDNEENQLAYQVFLAKFVIGLDGNFMELEKCQRGTADNVIGGLKGHCLFNDEEVCAEIYPLILDREQFVWEGGAVIRISTSSRKRLSVKFGNGDTAFMHLSPNPGMAGSNIDCEHGACEMEEGYVMVSRKHRVLRTAVKGNLDFKIYDNASGGSYAVGSTDYRSLGLVVGFSTDATRAKEIASLDPETEIEKIQSYYAEKMKKWYLETPVPELNEAFQHALLNIEYAYVDPLGWVESFHHWPSFWHVEQVVHEISGGNAGRIKRYLEEVERQICPDGAIPDICWSRDGRRDWGGNNQFFFRNAFQYIQMTGDIKMAEQLEPLLERALQQTFAECDPSGSSVLAWNTQVGNQEDFEATPGKGAAPGAIGALMLMIMAALKGLLGKTEEAQKYRAASGMALDSLRKILWKRDIGRFAWYQDNAGQTRYETTYHGICYPILYDQLPILDQLTSIDHLKHRLSGEEGEVYQSNHFADHDYWGCPTWGMQCGSDMQPVAARAFAKLGMNNDAVRPLEFIAKRVCSPYQRGSFPETANERRFAYFSPSAGAFSDGVISGIFGVDINKLTNCMTISPCFPDSWQHAKLQITGCCITYDRGTYWIQTDHCMRKVFRQKLEPFQAVTATVNGKMATPAVTIQGNKYEVEIDLGTAEQVELKLAVEALDYSVSYKAYGTDNEVIVIAVNGVKVVGVDDRCGVLKNSRITDDGLLVTLADRLLEPYEKFGWQGLINFARRTFFLLLQHEGRQFYYPCTITVIPPYLVEARLQGNELHINIDEEAVLKLGAEEVSGRKRFVLTERQMANLSTHQNKASLYLFSSKTRVDFVFEAEVQTKVVPIELSGVSSPEGMFAGETRSTEELVMRSDFAGGGKFKPHIAFGHMIVHPDEIMKDLFKQNTEVSLLQGVPLKLNPGGFIPVNWHKPLLFPLDIRAKKLYFLVSAFCDNHDVFTTLADIYVTAKQGSSYVQAGYRREITFPGQVDMGFPNYIASGFGTYVEGVDKSFTPRMPDDSYGDYRDARPYAYPQRGLWTKNLSKEIGNTVVTLLEMDLEQYVDLSEIQILPRTNECAIALLAISAQVE</sequence>
<keyword evidence="2" id="KW-1185">Reference proteome</keyword>
<comment type="caution">
    <text evidence="1">The sequence shown here is derived from an EMBL/GenBank/DDBJ whole genome shotgun (WGS) entry which is preliminary data.</text>
</comment>
<dbReference type="InterPro" id="IPR012341">
    <property type="entry name" value="6hp_glycosidase-like_sf"/>
</dbReference>
<dbReference type="InterPro" id="IPR008928">
    <property type="entry name" value="6-hairpin_glycosidase_sf"/>
</dbReference>
<dbReference type="SUPFAM" id="SSF48208">
    <property type="entry name" value="Six-hairpin glycosidases"/>
    <property type="match status" value="1"/>
</dbReference>
<evidence type="ECO:0000313" key="2">
    <source>
        <dbReference type="Proteomes" id="UP000249377"/>
    </source>
</evidence>
<evidence type="ECO:0000313" key="1">
    <source>
        <dbReference type="EMBL" id="RAQ29223.1"/>
    </source>
</evidence>
<accession>A0A328UIE3</accession>
<protein>
    <recommendedName>
        <fullName evidence="3">Glycosyl-hydrolase family 116 catalytic region domain-containing protein</fullName>
    </recommendedName>
</protein>
<gene>
    <name evidence="1" type="ORF">DPQ25_06965</name>
</gene>
<dbReference type="Proteomes" id="UP000249377">
    <property type="component" value="Unassembled WGS sequence"/>
</dbReference>
<dbReference type="EMBL" id="QLYR01000003">
    <property type="protein sequence ID" value="RAQ29223.1"/>
    <property type="molecule type" value="Genomic_DNA"/>
</dbReference>